<feature type="domain" description="6-phosphogluconate dehydrogenase NADP-binding" evidence="1">
    <location>
        <begin position="6"/>
        <end position="161"/>
    </location>
</feature>
<protein>
    <recommendedName>
        <fullName evidence="5">6-phosphogluconate dehydrogenase NADP-binding domain-containing protein</fullName>
    </recommendedName>
</protein>
<dbReference type="OrthoDB" id="48988at2759"/>
<dbReference type="Pfam" id="PF03446">
    <property type="entry name" value="NAD_binding_2"/>
    <property type="match status" value="1"/>
</dbReference>
<dbReference type="GO" id="GO:0016491">
    <property type="term" value="F:oxidoreductase activity"/>
    <property type="evidence" value="ECO:0007669"/>
    <property type="project" value="InterPro"/>
</dbReference>
<dbReference type="InterPro" id="IPR006115">
    <property type="entry name" value="6PGDH_NADP-bd"/>
</dbReference>
<dbReference type="EMBL" id="MDYN01000007">
    <property type="protein sequence ID" value="OQD86728.1"/>
    <property type="molecule type" value="Genomic_DNA"/>
</dbReference>
<dbReference type="PROSITE" id="PS00895">
    <property type="entry name" value="3_HYDROXYISOBUT_DH"/>
    <property type="match status" value="1"/>
</dbReference>
<comment type="caution">
    <text evidence="3">The sequence shown here is derived from an EMBL/GenBank/DDBJ whole genome shotgun (WGS) entry which is preliminary data.</text>
</comment>
<dbReference type="InterPro" id="IPR029154">
    <property type="entry name" value="HIBADH-like_NADP-bd"/>
</dbReference>
<dbReference type="Gene3D" id="1.10.1040.10">
    <property type="entry name" value="N-(1-d-carboxylethyl)-l-norvaline Dehydrogenase, domain 2"/>
    <property type="match status" value="2"/>
</dbReference>
<dbReference type="Pfam" id="PF14833">
    <property type="entry name" value="NAD_binding_11"/>
    <property type="match status" value="2"/>
</dbReference>
<dbReference type="InterPro" id="IPR008927">
    <property type="entry name" value="6-PGluconate_DH-like_C_sf"/>
</dbReference>
<dbReference type="Gene3D" id="3.40.50.720">
    <property type="entry name" value="NAD(P)-binding Rossmann-like Domain"/>
    <property type="match status" value="1"/>
</dbReference>
<name>A0A1V6QBZ0_9EURO</name>
<organism evidence="3 4">
    <name type="scientific">Penicillium antarcticum</name>
    <dbReference type="NCBI Taxonomy" id="416450"/>
    <lineage>
        <taxon>Eukaryota</taxon>
        <taxon>Fungi</taxon>
        <taxon>Dikarya</taxon>
        <taxon>Ascomycota</taxon>
        <taxon>Pezizomycotina</taxon>
        <taxon>Eurotiomycetes</taxon>
        <taxon>Eurotiomycetidae</taxon>
        <taxon>Eurotiales</taxon>
        <taxon>Aspergillaceae</taxon>
        <taxon>Penicillium</taxon>
    </lineage>
</organism>
<sequence length="435" mass="45566">MSKPSVGFVGLGAMGFGMATHLVKEGYPVHGYDVFPASVERFKAVGGIPASSLIDSAQDKEFYVCMVASAPQAQSVLFGEGGIVKALGQNATLLLCSTVPATYAQSVAAELQSCGRGDILFIDAPVSGGAKRAADGTLSIMAGASDAALESGRVLLQAMSDSNKLYLVPGGIGAGSNMKMVHQVLAGIHILGASEAQGFAAQLGLDAVKTADAIKASDSWTWMHENRLQRMLEEDWHPGASALTIILKDVGIITTSARQSQFPTPLCSTAEQVYLSALLQGYGAVDDSSMVRQYFANPITKASSTKSVEETAEALQLVLDLMEVTNLVAAAEAIAFARYLHVDLKQFFTLVSDAAGASRQFMTKGLEMIEGHTEQGAGSETIDAAISRLEKASQKARDLHCPLNLGNAALSVLYMSKRAGLGAEGSTSVMKTFGN</sequence>
<dbReference type="SUPFAM" id="SSF48179">
    <property type="entry name" value="6-phosphogluconate dehydrogenase C-terminal domain-like"/>
    <property type="match status" value="2"/>
</dbReference>
<dbReference type="GO" id="GO:0050661">
    <property type="term" value="F:NADP binding"/>
    <property type="evidence" value="ECO:0007669"/>
    <property type="project" value="InterPro"/>
</dbReference>
<dbReference type="InterPro" id="IPR036291">
    <property type="entry name" value="NAD(P)-bd_dom_sf"/>
</dbReference>
<accession>A0A1V6QBZ0</accession>
<dbReference type="SUPFAM" id="SSF51735">
    <property type="entry name" value="NAD(P)-binding Rossmann-fold domains"/>
    <property type="match status" value="1"/>
</dbReference>
<evidence type="ECO:0000259" key="2">
    <source>
        <dbReference type="Pfam" id="PF14833"/>
    </source>
</evidence>
<dbReference type="PANTHER" id="PTHR43060">
    <property type="entry name" value="3-HYDROXYISOBUTYRATE DEHYDROGENASE-LIKE 1, MITOCHONDRIAL-RELATED"/>
    <property type="match status" value="1"/>
</dbReference>
<dbReference type="PANTHER" id="PTHR43060:SF17">
    <property type="entry name" value="L-THREONATE DEHYDROGENASE"/>
    <property type="match status" value="1"/>
</dbReference>
<feature type="domain" description="3-hydroxyisobutyrate dehydrogenase-like NAD-binding" evidence="2">
    <location>
        <begin position="173"/>
        <end position="293"/>
    </location>
</feature>
<dbReference type="AlphaFoldDB" id="A0A1V6QBZ0"/>
<keyword evidence="4" id="KW-1185">Reference proteome</keyword>
<evidence type="ECO:0000313" key="3">
    <source>
        <dbReference type="EMBL" id="OQD86728.1"/>
    </source>
</evidence>
<evidence type="ECO:0008006" key="5">
    <source>
        <dbReference type="Google" id="ProtNLM"/>
    </source>
</evidence>
<evidence type="ECO:0000259" key="1">
    <source>
        <dbReference type="Pfam" id="PF03446"/>
    </source>
</evidence>
<evidence type="ECO:0000313" key="4">
    <source>
        <dbReference type="Proteomes" id="UP000191672"/>
    </source>
</evidence>
<proteinExistence type="predicted"/>
<gene>
    <name evidence="3" type="ORF">PENANT_c007G09870</name>
</gene>
<dbReference type="GO" id="GO:0051287">
    <property type="term" value="F:NAD binding"/>
    <property type="evidence" value="ECO:0007669"/>
    <property type="project" value="InterPro"/>
</dbReference>
<dbReference type="InterPro" id="IPR013328">
    <property type="entry name" value="6PGD_dom2"/>
</dbReference>
<reference evidence="4" key="1">
    <citation type="journal article" date="2017" name="Nat. Microbiol.">
        <title>Global analysis of biosynthetic gene clusters reveals vast potential of secondary metabolite production in Penicillium species.</title>
        <authorList>
            <person name="Nielsen J.C."/>
            <person name="Grijseels S."/>
            <person name="Prigent S."/>
            <person name="Ji B."/>
            <person name="Dainat J."/>
            <person name="Nielsen K.F."/>
            <person name="Frisvad J.C."/>
            <person name="Workman M."/>
            <person name="Nielsen J."/>
        </authorList>
    </citation>
    <scope>NUCLEOTIDE SEQUENCE [LARGE SCALE GENOMIC DNA]</scope>
    <source>
        <strain evidence="4">IBT 31811</strain>
    </source>
</reference>
<feature type="domain" description="3-hydroxyisobutyrate dehydrogenase-like NAD-binding" evidence="2">
    <location>
        <begin position="313"/>
        <end position="431"/>
    </location>
</feature>
<dbReference type="STRING" id="416450.A0A1V6QBZ0"/>
<dbReference type="InterPro" id="IPR002204">
    <property type="entry name" value="3-OH-isobutyrate_DH-rel_CS"/>
</dbReference>
<dbReference type="Proteomes" id="UP000191672">
    <property type="component" value="Unassembled WGS sequence"/>
</dbReference>